<name>A0A6P5GTY1_ANACO</name>
<organism evidence="5 6">
    <name type="scientific">Ananas comosus</name>
    <name type="common">Pineapple</name>
    <name type="synonym">Ananas ananas</name>
    <dbReference type="NCBI Taxonomy" id="4615"/>
    <lineage>
        <taxon>Eukaryota</taxon>
        <taxon>Viridiplantae</taxon>
        <taxon>Streptophyta</taxon>
        <taxon>Embryophyta</taxon>
        <taxon>Tracheophyta</taxon>
        <taxon>Spermatophyta</taxon>
        <taxon>Magnoliopsida</taxon>
        <taxon>Liliopsida</taxon>
        <taxon>Poales</taxon>
        <taxon>Bromeliaceae</taxon>
        <taxon>Bromelioideae</taxon>
        <taxon>Ananas</taxon>
    </lineage>
</organism>
<dbReference type="Pfam" id="PF23572">
    <property type="entry name" value="GH3_C"/>
    <property type="match status" value="1"/>
</dbReference>
<dbReference type="InterPro" id="IPR055378">
    <property type="entry name" value="GH3_C"/>
</dbReference>
<evidence type="ECO:0000259" key="4">
    <source>
        <dbReference type="Pfam" id="PF23572"/>
    </source>
</evidence>
<comment type="similarity">
    <text evidence="1">Belongs to the IAA-amido conjugating enzyme family.</text>
</comment>
<dbReference type="InterPro" id="IPR055377">
    <property type="entry name" value="GH3_M"/>
</dbReference>
<reference evidence="5" key="1">
    <citation type="journal article" date="2015" name="Nat. Genet.">
        <title>The pineapple genome and the evolution of CAM photosynthesis.</title>
        <authorList>
            <person name="Ming R."/>
            <person name="VanBuren R."/>
            <person name="Wai C.M."/>
            <person name="Tang H."/>
            <person name="Schatz M.C."/>
            <person name="Bowers J.E."/>
            <person name="Lyons E."/>
            <person name="Wang M.L."/>
            <person name="Chen J."/>
            <person name="Biggers E."/>
            <person name="Zhang J."/>
            <person name="Huang L."/>
            <person name="Zhang L."/>
            <person name="Miao W."/>
            <person name="Zhang J."/>
            <person name="Ye Z."/>
            <person name="Miao C."/>
            <person name="Lin Z."/>
            <person name="Wang H."/>
            <person name="Zhou H."/>
            <person name="Yim W.C."/>
            <person name="Priest H.D."/>
            <person name="Zheng C."/>
            <person name="Woodhouse M."/>
            <person name="Edger P.P."/>
            <person name="Guyot R."/>
            <person name="Guo H.B."/>
            <person name="Guo H."/>
            <person name="Zheng G."/>
            <person name="Singh R."/>
            <person name="Sharma A."/>
            <person name="Min X."/>
            <person name="Zheng Y."/>
            <person name="Lee H."/>
            <person name="Gurtowski J."/>
            <person name="Sedlazeck F.J."/>
            <person name="Harkess A."/>
            <person name="McKain M.R."/>
            <person name="Liao Z."/>
            <person name="Fang J."/>
            <person name="Liu J."/>
            <person name="Zhang X."/>
            <person name="Zhang Q."/>
            <person name="Hu W."/>
            <person name="Qin Y."/>
            <person name="Wang K."/>
            <person name="Chen L.Y."/>
            <person name="Shirley N."/>
            <person name="Lin Y.R."/>
            <person name="Liu L.Y."/>
            <person name="Hernandez A.G."/>
            <person name="Wright C.L."/>
            <person name="Bulone V."/>
            <person name="Tuskan G.A."/>
            <person name="Heath K."/>
            <person name="Zee F."/>
            <person name="Moore P.H."/>
            <person name="Sunkar R."/>
            <person name="Leebens-Mack J.H."/>
            <person name="Mockler T."/>
            <person name="Bennetzen J.L."/>
            <person name="Freeling M."/>
            <person name="Sankoff D."/>
            <person name="Paterson A.H."/>
            <person name="Zhu X."/>
            <person name="Yang X."/>
            <person name="Smith J.A."/>
            <person name="Cushman J.C."/>
            <person name="Paull R.E."/>
            <person name="Yu Q."/>
        </authorList>
    </citation>
    <scope>NUCLEOTIDE SEQUENCE [LARGE SCALE GENOMIC DNA]</scope>
    <source>
        <strain evidence="5">cv. F153</strain>
    </source>
</reference>
<dbReference type="Proteomes" id="UP000515123">
    <property type="component" value="Linkage group 18"/>
</dbReference>
<proteinExistence type="inferred from homology"/>
<keyword evidence="2" id="KW-0436">Ligase</keyword>
<feature type="domain" description="GH3 C-terminal" evidence="4">
    <location>
        <begin position="445"/>
        <end position="569"/>
    </location>
</feature>
<dbReference type="Pfam" id="PF23571">
    <property type="entry name" value="GH3_M"/>
    <property type="match status" value="1"/>
</dbReference>
<accession>A0A6P5GTY1</accession>
<feature type="domain" description="GH3 middle" evidence="3">
    <location>
        <begin position="350"/>
        <end position="430"/>
    </location>
</feature>
<gene>
    <name evidence="6" type="primary">LOC109724502</name>
</gene>
<dbReference type="RefSeq" id="XP_020108935.1">
    <property type="nucleotide sequence ID" value="XM_020253346.1"/>
</dbReference>
<reference evidence="6" key="2">
    <citation type="submission" date="2025-08" db="UniProtKB">
        <authorList>
            <consortium name="RefSeq"/>
        </authorList>
    </citation>
    <scope>IDENTIFICATION</scope>
    <source>
        <tissue evidence="6">Leaf</tissue>
    </source>
</reference>
<dbReference type="GO" id="GO:0005737">
    <property type="term" value="C:cytoplasm"/>
    <property type="evidence" value="ECO:0007669"/>
    <property type="project" value="TreeGrafter"/>
</dbReference>
<keyword evidence="5" id="KW-1185">Reference proteome</keyword>
<sequence>MDGKELEYKGEAALQELEMLTMNAKDVQERILTEILERNKTTEYLSKYMKGSTDISLFKRNVPVVTYDMIQPYILRIANGEDSSIISGHPITELIRSSGTSSGEPRLMPSIEEDLDRRTYLYNLIMPIMNKYMPGLDEGKAMYLLFVKAESPTPSGLPARSVLTSYYKSPHFRHRRPDPFNDYTSPDAAILCADSRQSMYCQLLAGVLHRRRVLRLGAVFASALLRSLGFLHRHWPDLAGDVRTGSLNPSITDPACRAAMGALLRAPNPSLAGEIEEICSAGSWRGILGRIWPNTKYIEAVLTGTMAQYIPMLEFYSGGRIPLVCTMYASSECYFGVNLEPLCDPMDVAYTLLPNMGYFEFIPLEEGIKAGDEEERVESEKVVGLVDVKVGCYYELVVSTFAGLYRYRVGDVLQVTGFHNNAPQFKFICRRNVILSIDSDKTNEEDLHESVTSAKKLLESQNYLLLEYTSYADTSTVPGHYVLFWEIKNIFEEAETPRPPAIDAKLLESCCVAVEESLDYVYRRCRSHDKSVGPLEIRIVEAGTFENLMDLLISQGSSINQYKAPRCVEPGPALKLLNSKVVGCFFSPKNPTWKI</sequence>
<evidence type="ECO:0000259" key="3">
    <source>
        <dbReference type="Pfam" id="PF23571"/>
    </source>
</evidence>
<dbReference type="Pfam" id="PF03321">
    <property type="entry name" value="GH3"/>
    <property type="match status" value="1"/>
</dbReference>
<dbReference type="PANTHER" id="PTHR31901">
    <property type="entry name" value="GH3 DOMAIN-CONTAINING PROTEIN"/>
    <property type="match status" value="1"/>
</dbReference>
<evidence type="ECO:0000256" key="1">
    <source>
        <dbReference type="ARBA" id="ARBA00008068"/>
    </source>
</evidence>
<dbReference type="GO" id="GO:0016881">
    <property type="term" value="F:acid-amino acid ligase activity"/>
    <property type="evidence" value="ECO:0007669"/>
    <property type="project" value="TreeGrafter"/>
</dbReference>
<dbReference type="PANTHER" id="PTHR31901:SF18">
    <property type="entry name" value="INDOLE-3-ACETIC ACID-AMIDO SYNTHETASE GH3.9-RELATED"/>
    <property type="match status" value="1"/>
</dbReference>
<evidence type="ECO:0000313" key="5">
    <source>
        <dbReference type="Proteomes" id="UP000515123"/>
    </source>
</evidence>
<dbReference type="OrthoDB" id="10004661at2759"/>
<dbReference type="GeneID" id="109724502"/>
<evidence type="ECO:0000313" key="6">
    <source>
        <dbReference type="RefSeq" id="XP_020108935.1"/>
    </source>
</evidence>
<dbReference type="InterPro" id="IPR004993">
    <property type="entry name" value="GH3"/>
</dbReference>
<evidence type="ECO:0000256" key="2">
    <source>
        <dbReference type="ARBA" id="ARBA00022598"/>
    </source>
</evidence>
<dbReference type="AlphaFoldDB" id="A0A6P5GTY1"/>
<protein>
    <submittedName>
        <fullName evidence="6">Probable indole-3-acetic acid-amido synthetase GH3.11</fullName>
    </submittedName>
</protein>